<comment type="caution">
    <text evidence="2">The sequence shown here is derived from an EMBL/GenBank/DDBJ whole genome shotgun (WGS) entry which is preliminary data.</text>
</comment>
<evidence type="ECO:0000313" key="2">
    <source>
        <dbReference type="EMBL" id="MCL1142049.1"/>
    </source>
</evidence>
<keyword evidence="1" id="KW-0732">Signal</keyword>
<dbReference type="SMART" id="SM00710">
    <property type="entry name" value="PbH1"/>
    <property type="match status" value="7"/>
</dbReference>
<reference evidence="2" key="1">
    <citation type="submission" date="2022-01" db="EMBL/GenBank/DDBJ databases">
        <title>Whole genome-based taxonomy of the Shewanellaceae.</title>
        <authorList>
            <person name="Martin-Rodriguez A.J."/>
        </authorList>
    </citation>
    <scope>NUCLEOTIDE SEQUENCE</scope>
    <source>
        <strain evidence="2">DSM 16422</strain>
    </source>
</reference>
<dbReference type="PROSITE" id="PS51257">
    <property type="entry name" value="PROKAR_LIPOPROTEIN"/>
    <property type="match status" value="1"/>
</dbReference>
<evidence type="ECO:0000313" key="3">
    <source>
        <dbReference type="Proteomes" id="UP001139333"/>
    </source>
</evidence>
<dbReference type="InterPro" id="IPR011050">
    <property type="entry name" value="Pectin_lyase_fold/virulence"/>
</dbReference>
<dbReference type="EMBL" id="JAKIKP010000002">
    <property type="protein sequence ID" value="MCL1142049.1"/>
    <property type="molecule type" value="Genomic_DNA"/>
</dbReference>
<keyword evidence="3" id="KW-1185">Reference proteome</keyword>
<dbReference type="Pfam" id="PF14592">
    <property type="entry name" value="Chondroitinas_B"/>
    <property type="match status" value="1"/>
</dbReference>
<name>A0A9X1ZGT4_9GAMM</name>
<dbReference type="GO" id="GO:0016829">
    <property type="term" value="F:lyase activity"/>
    <property type="evidence" value="ECO:0007669"/>
    <property type="project" value="UniProtKB-KW"/>
</dbReference>
<accession>A0A9X1ZGT4</accession>
<dbReference type="Proteomes" id="UP001139333">
    <property type="component" value="Unassembled WGS sequence"/>
</dbReference>
<dbReference type="InterPro" id="IPR006626">
    <property type="entry name" value="PbH1"/>
</dbReference>
<dbReference type="SUPFAM" id="SSF51126">
    <property type="entry name" value="Pectin lyase-like"/>
    <property type="match status" value="1"/>
</dbReference>
<sequence length="517" mass="56809">MKKSIIVTAISLALLGGCAATEPSTKVAETATINVAMAEKNDKTIIDSALLQNQDAAALKAKIQQLKDGETLVIEPGKYENLGKFDIKANNVTIKAATPGNVWFTGLVQLNLRGNNITLDGLVFTEGGPAERMGGVVFRGDNNTLTNSTFYFFNDDYEYLPDAKRAEYPKYLWISLYGKHNNLINNTFEGKHKRGTLIGVQKAKGDTTADFHTIKGNLFYNQQHNQFNEFDNQDAVRYNGNSWEAIRLGDSKSSIYDSKTLIEGNLFLKCDGETELVSLKSGGNTLRGNTFIENASMISMRHGKNNIVEDNVILGNGKRMSGGIRFYDEGHIIRNNYIERVMGTGNVRGGLAVNTGITDVVNGEALSNDVKGKELNKQATPYKVTIENNSIIDSRQNILYSDKTHRVSLYDNAKVTTVFAGTDLTFKNNLSYAKASRTLALTGNESTAPLVNPTYENDLYFGPVAGVELPWDGVIYRDPKLKRSENGLLEPTNFDGGARGLKVLTTQDTGASYQIKK</sequence>
<gene>
    <name evidence="2" type="ORF">L2672_04990</name>
</gene>
<evidence type="ECO:0000256" key="1">
    <source>
        <dbReference type="SAM" id="SignalP"/>
    </source>
</evidence>
<dbReference type="InterPro" id="IPR039513">
    <property type="entry name" value="PL-6"/>
</dbReference>
<dbReference type="Gene3D" id="2.160.20.10">
    <property type="entry name" value="Single-stranded right-handed beta-helix, Pectin lyase-like"/>
    <property type="match status" value="1"/>
</dbReference>
<feature type="chain" id="PRO_5040874843" evidence="1">
    <location>
        <begin position="20"/>
        <end position="517"/>
    </location>
</feature>
<dbReference type="RefSeq" id="WP_248994719.1">
    <property type="nucleotide sequence ID" value="NZ_JAKIKP010000002.1"/>
</dbReference>
<dbReference type="AlphaFoldDB" id="A0A9X1ZGT4"/>
<organism evidence="2 3">
    <name type="scientific">Shewanella gaetbuli</name>
    <dbReference type="NCBI Taxonomy" id="220752"/>
    <lineage>
        <taxon>Bacteria</taxon>
        <taxon>Pseudomonadati</taxon>
        <taxon>Pseudomonadota</taxon>
        <taxon>Gammaproteobacteria</taxon>
        <taxon>Alteromonadales</taxon>
        <taxon>Shewanellaceae</taxon>
        <taxon>Shewanella</taxon>
    </lineage>
</organism>
<feature type="signal peptide" evidence="1">
    <location>
        <begin position="1"/>
        <end position="19"/>
    </location>
</feature>
<dbReference type="CDD" id="cd14251">
    <property type="entry name" value="PL-6"/>
    <property type="match status" value="1"/>
</dbReference>
<keyword evidence="2" id="KW-0456">Lyase</keyword>
<dbReference type="InterPro" id="IPR012334">
    <property type="entry name" value="Pectin_lyas_fold"/>
</dbReference>
<protein>
    <submittedName>
        <fullName evidence="2">Polysaccharide lyase 6 family protein</fullName>
    </submittedName>
</protein>
<proteinExistence type="predicted"/>